<sequence length="212" mass="23348">MSQSASHSDEPDSDATDRPALGARGNWWGEEAGLPQSDDADDRGHADHGGTSRAEWIAHQLVKESAPAILSGTALFGDPDEEYATHDANVEVELTDPEVYVAPSTLDAEGEPERELYADHRRVRVDEQHGYLGGVVLADRSKHEFMAQVEIVVAMAQQREHLRDSTANDLVDLARSRKAESHDAVQDQSDVAIMTEIVRCIETPALLKDKEW</sequence>
<dbReference type="RefSeq" id="WP_074880508.1">
    <property type="nucleotide sequence ID" value="NZ_FOXI01000020.1"/>
</dbReference>
<feature type="region of interest" description="Disordered" evidence="1">
    <location>
        <begin position="1"/>
        <end position="52"/>
    </location>
</feature>
<evidence type="ECO:0000313" key="3">
    <source>
        <dbReference type="Proteomes" id="UP000183769"/>
    </source>
</evidence>
<accession>A0A1I5VUA5</accession>
<name>A0A1I5VUA5_9EURY</name>
<organism evidence="2 3">
    <name type="scientific">Halolamina pelagica</name>
    <dbReference type="NCBI Taxonomy" id="699431"/>
    <lineage>
        <taxon>Archaea</taxon>
        <taxon>Methanobacteriati</taxon>
        <taxon>Methanobacteriota</taxon>
        <taxon>Stenosarchaea group</taxon>
        <taxon>Halobacteria</taxon>
        <taxon>Halobacteriales</taxon>
        <taxon>Haloferacaceae</taxon>
    </lineage>
</organism>
<evidence type="ECO:0000256" key="1">
    <source>
        <dbReference type="SAM" id="MobiDB-lite"/>
    </source>
</evidence>
<dbReference type="AlphaFoldDB" id="A0A1I5VUA5"/>
<dbReference type="EMBL" id="FOXI01000020">
    <property type="protein sequence ID" value="SFQ11062.1"/>
    <property type="molecule type" value="Genomic_DNA"/>
</dbReference>
<dbReference type="OrthoDB" id="323826at2157"/>
<evidence type="ECO:0000313" key="2">
    <source>
        <dbReference type="EMBL" id="SFQ11062.1"/>
    </source>
</evidence>
<dbReference type="Proteomes" id="UP000183769">
    <property type="component" value="Unassembled WGS sequence"/>
</dbReference>
<proteinExistence type="predicted"/>
<gene>
    <name evidence="2" type="ORF">SAMN05216277_12016</name>
</gene>
<keyword evidence="3" id="KW-1185">Reference proteome</keyword>
<reference evidence="3" key="1">
    <citation type="submission" date="2016-10" db="EMBL/GenBank/DDBJ databases">
        <authorList>
            <person name="Varghese N."/>
            <person name="Submissions S."/>
        </authorList>
    </citation>
    <scope>NUCLEOTIDE SEQUENCE [LARGE SCALE GENOMIC DNA]</scope>
    <source>
        <strain evidence="3">CGMCC 1.10329</strain>
    </source>
</reference>
<protein>
    <submittedName>
        <fullName evidence="2">Uncharacterized protein</fullName>
    </submittedName>
</protein>